<gene>
    <name evidence="3" type="ORF">P879_07855</name>
</gene>
<protein>
    <submittedName>
        <fullName evidence="3">Uncharacterized protein</fullName>
    </submittedName>
</protein>
<proteinExistence type="predicted"/>
<accession>A0A8T0DHR5</accession>
<keyword evidence="1" id="KW-0175">Coiled coil</keyword>
<keyword evidence="4" id="KW-1185">Reference proteome</keyword>
<feature type="coiled-coil region" evidence="1">
    <location>
        <begin position="993"/>
        <end position="1068"/>
    </location>
</feature>
<dbReference type="Proteomes" id="UP000699462">
    <property type="component" value="Unassembled WGS sequence"/>
</dbReference>
<reference evidence="3 4" key="1">
    <citation type="submission" date="2019-07" db="EMBL/GenBank/DDBJ databases">
        <title>Annotation for the trematode Paragonimus westermani.</title>
        <authorList>
            <person name="Choi Y.-J."/>
        </authorList>
    </citation>
    <scope>NUCLEOTIDE SEQUENCE [LARGE SCALE GENOMIC DNA]</scope>
    <source>
        <strain evidence="3">180907_Pwestermani</strain>
    </source>
</reference>
<dbReference type="OrthoDB" id="6259683at2759"/>
<evidence type="ECO:0000313" key="4">
    <source>
        <dbReference type="Proteomes" id="UP000699462"/>
    </source>
</evidence>
<evidence type="ECO:0000256" key="1">
    <source>
        <dbReference type="SAM" id="Coils"/>
    </source>
</evidence>
<sequence length="1315" mass="148170">MTAHADPTSSLSSKSDYLDSKERQLNATACQLVRNVLHSLELDSPYSSSTPSSVPTEIVEPKPTVVTVDPRGTERQTNLTFSSSAFIMPTGDTRAVSSEPDEHKYSFSGSNDVNPSGILVDGKFPPHSRIFDDLFTKDILRKTEAFQSNYRSSGVGAASPNSPPIGTTRAEFPTLTSALANPPGFSNLGYHSATNIPPLIQIQAVSNRSPWEGGTASKLTTPFQMVDPIETLNDLNKKLEPFSQSLPTYTPSRAFMRTLNQSLIEFYPHYSALSTCDRRLSDHLLKPEWLVEMKMESKFESVPKLALPVSPDTSKPLSTRQTPPVRKRTKFETTYVPKYTRNALSWWQPLTQHLSSSPLPEPRRDVVQRIAQAQRKREARVAKAIAAAERAAKADRAKMFDHVRSKARRIRRLLELDGNEEYGLHQRCKKCSLLMPKSFPSSKAVKPQFLITNEQVDVEECKKTTCVAFTVSATVSPAKSGTFSCLDTESETIDDYSDLESRWQACASFQPNRAQQTLSSNSVTPTPMADSKHATFVDSCTITTPVSRCSTPEDLSNKFNEIQPVKELLTETFILPTKCDKFSKKSSDCFSKSDSTVQNQCKSDNLTTNTKDVHVGTVDNLVQLLSIETDTVSSSAPCCRPLDQSNWQCKWAHVTKPGYHTKSGCENQLNIHKSADDVLLLQALESAEMQRLLLTVDEEDEFAEEQEEGEAVQLATKKSVESVGVLLDATVHRSSKFADSDCWNGSNKQGNIWTRLNKFEKTQSMESFPSLDKYPMTELTKHSSSKSKRLADILNKYRFPLEQLLIAIKRRLKVNSQPGVTRMNSNLSRLSKSLTSIPLVKSTLNWRPNKVNKFFTSEEPIGTTGDWSSQSESRWESAVQTTNRMHDPNNYRPKPRSVSTPKLYNAPTCPESNGRQYGSYVDLNNRNRANDKTTTRELRHRSRVRSVPRICRMSVRETSRSIGKENSYGIDARNEFRSPHRNESIKFQSPSTLTRLRKRCESVERELTSLTGIKQGYHNSTLNLPTSDSRIDALSAANQVLRRRLNELQSVQQEREKALRKARTMVDELLMKQKMQAEIMINKSECYNSAHPSTWSLCSSPSELELQASVPHTDNTSTEITAPDPADHHQLHDRFKHCAFHEGFRASNDRTGPYRFTKDQQWAEQMRKMNHRANCTQALIMQLQQDYKKLANNVTIIEQNAKKTASAVQSLMERSGFQLEPTSLVRCSDHGSTRPKHSNRISNCKSVVDPFVESRLQKARHTLDFLMSEPVRSNCCFPTSVGCRYGSERVKKGNLTYRTDSTPKQCSTLWKSFEQ</sequence>
<evidence type="ECO:0000313" key="3">
    <source>
        <dbReference type="EMBL" id="KAF8566301.1"/>
    </source>
</evidence>
<name>A0A8T0DHR5_9TREM</name>
<feature type="region of interest" description="Disordered" evidence="2">
    <location>
        <begin position="880"/>
        <end position="921"/>
    </location>
</feature>
<dbReference type="EMBL" id="JTDF01005321">
    <property type="protein sequence ID" value="KAF8566301.1"/>
    <property type="molecule type" value="Genomic_DNA"/>
</dbReference>
<feature type="compositionally biased region" description="Polar residues" evidence="2">
    <location>
        <begin position="910"/>
        <end position="921"/>
    </location>
</feature>
<evidence type="ECO:0000256" key="2">
    <source>
        <dbReference type="SAM" id="MobiDB-lite"/>
    </source>
</evidence>
<organism evidence="3 4">
    <name type="scientific">Paragonimus westermani</name>
    <dbReference type="NCBI Taxonomy" id="34504"/>
    <lineage>
        <taxon>Eukaryota</taxon>
        <taxon>Metazoa</taxon>
        <taxon>Spiralia</taxon>
        <taxon>Lophotrochozoa</taxon>
        <taxon>Platyhelminthes</taxon>
        <taxon>Trematoda</taxon>
        <taxon>Digenea</taxon>
        <taxon>Plagiorchiida</taxon>
        <taxon>Troglotremata</taxon>
        <taxon>Troglotrematidae</taxon>
        <taxon>Paragonimus</taxon>
    </lineage>
</organism>
<comment type="caution">
    <text evidence="3">The sequence shown here is derived from an EMBL/GenBank/DDBJ whole genome shotgun (WGS) entry which is preliminary data.</text>
</comment>
<feature type="coiled-coil region" evidence="1">
    <location>
        <begin position="1173"/>
        <end position="1200"/>
    </location>
</feature>